<keyword evidence="4 8" id="KW-0812">Transmembrane</keyword>
<gene>
    <name evidence="9" type="ORF">BC343_15240</name>
</gene>
<evidence type="ECO:0000256" key="5">
    <source>
        <dbReference type="ARBA" id="ARBA00022989"/>
    </source>
</evidence>
<evidence type="ECO:0000256" key="8">
    <source>
        <dbReference type="SAM" id="Phobius"/>
    </source>
</evidence>
<comment type="similarity">
    <text evidence="2 7">Belongs to the membrane-bound acyltransferase family.</text>
</comment>
<sequence length="485" mass="56403">MLFNSVQFLFFFAGVTSLYFILPHRFRWILLLLSSCYFYMFFKPVYILIMAFTIVIDYFAGLQIEKATGKTRRNYLIISIAANVLVLAIFKYYNFLNDNFTWLLNNGGYHNPIPYLSILLPIGLSFHTFQAMSYTIEVYRGKQKAEKHFGIYALYVMFYPQLVAGPIERPQNILHQFKVEHYFNYERATRGLRFMLWGFFLKIVIADNMALVANNVFDKYEHMGGLATLIGTMAFTIQIFCDFAGYSSIAIGAALVMGFTLMANFRQPYLAASVSDFWSRWHISLSTWFKDYLYIPLGGNRVEVPRWCLNILIVFAISGLWHGASWTFLIWGVLHGLLLIIERISKPLRNMLASAIGLNKLPIFTRIIKTLIVLVLVSIAWIFFRAETLHQAIFMIRNLFEGNYIANDGRNAISPWGADTFSKFPILAALFILALEQFYREFGWKTGSVAVRRNLYLRWSIYLFLLFTIFLFGAYQGVRFIYFQF</sequence>
<dbReference type="PANTHER" id="PTHR13285:SF18">
    <property type="entry name" value="PROTEIN-CYSTEINE N-PALMITOYLTRANSFERASE RASP"/>
    <property type="match status" value="1"/>
</dbReference>
<dbReference type="Pfam" id="PF03062">
    <property type="entry name" value="MBOAT"/>
    <property type="match status" value="1"/>
</dbReference>
<feature type="transmembrane region" description="Helical" evidence="8">
    <location>
        <begin position="194"/>
        <end position="211"/>
    </location>
</feature>
<dbReference type="STRING" id="1792845.BC343_15240"/>
<evidence type="ECO:0000313" key="9">
    <source>
        <dbReference type="EMBL" id="OOQ57447.1"/>
    </source>
</evidence>
<keyword evidence="5 8" id="KW-1133">Transmembrane helix</keyword>
<evidence type="ECO:0000256" key="7">
    <source>
        <dbReference type="PIRNR" id="PIRNR016636"/>
    </source>
</evidence>
<evidence type="ECO:0000313" key="10">
    <source>
        <dbReference type="Proteomes" id="UP000189739"/>
    </source>
</evidence>
<keyword evidence="7" id="KW-0012">Acyltransferase</keyword>
<comment type="caution">
    <text evidence="9">The sequence shown here is derived from an EMBL/GenBank/DDBJ whole genome shotgun (WGS) entry which is preliminary data.</text>
</comment>
<dbReference type="Proteomes" id="UP000189739">
    <property type="component" value="Unassembled WGS sequence"/>
</dbReference>
<keyword evidence="6 7" id="KW-0472">Membrane</keyword>
<dbReference type="EMBL" id="MBTF01000036">
    <property type="protein sequence ID" value="OOQ57447.1"/>
    <property type="molecule type" value="Genomic_DNA"/>
</dbReference>
<evidence type="ECO:0000256" key="6">
    <source>
        <dbReference type="ARBA" id="ARBA00023136"/>
    </source>
</evidence>
<feature type="transmembrane region" description="Helical" evidence="8">
    <location>
        <begin position="74"/>
        <end position="93"/>
    </location>
</feature>
<dbReference type="PANTHER" id="PTHR13285">
    <property type="entry name" value="ACYLTRANSFERASE"/>
    <property type="match status" value="1"/>
</dbReference>
<keyword evidence="7 9" id="KW-0808">Transferase</keyword>
<feature type="transmembrane region" description="Helical" evidence="8">
    <location>
        <begin position="366"/>
        <end position="384"/>
    </location>
</feature>
<keyword evidence="3 7" id="KW-1003">Cell membrane</keyword>
<dbReference type="PIRSF" id="PIRSF500217">
    <property type="entry name" value="AlgI"/>
    <property type="match status" value="1"/>
</dbReference>
<proteinExistence type="inferred from homology"/>
<name>A0A1S9P9E0_9SPHI</name>
<feature type="transmembrane region" description="Helical" evidence="8">
    <location>
        <begin position="113"/>
        <end position="129"/>
    </location>
</feature>
<dbReference type="GO" id="GO:0016746">
    <property type="term" value="F:acyltransferase activity"/>
    <property type="evidence" value="ECO:0007669"/>
    <property type="project" value="UniProtKB-KW"/>
</dbReference>
<protein>
    <submittedName>
        <fullName evidence="9">Alginate O-acetyltransferase</fullName>
    </submittedName>
</protein>
<evidence type="ECO:0000256" key="1">
    <source>
        <dbReference type="ARBA" id="ARBA00004651"/>
    </source>
</evidence>
<evidence type="ECO:0000256" key="3">
    <source>
        <dbReference type="ARBA" id="ARBA00022475"/>
    </source>
</evidence>
<keyword evidence="10" id="KW-1185">Reference proteome</keyword>
<feature type="transmembrane region" description="Helical" evidence="8">
    <location>
        <begin position="223"/>
        <end position="240"/>
    </location>
</feature>
<feature type="transmembrane region" description="Helical" evidence="8">
    <location>
        <begin position="459"/>
        <end position="482"/>
    </location>
</feature>
<dbReference type="InterPro" id="IPR028362">
    <property type="entry name" value="AlgI"/>
</dbReference>
<dbReference type="InterPro" id="IPR024194">
    <property type="entry name" value="Ac/AlaTfrase_AlgI/DltB"/>
</dbReference>
<feature type="transmembrane region" description="Helical" evidence="8">
    <location>
        <begin position="328"/>
        <end position="345"/>
    </location>
</feature>
<organism evidence="9 10">
    <name type="scientific">Mucilaginibacter pedocola</name>
    <dbReference type="NCBI Taxonomy" id="1792845"/>
    <lineage>
        <taxon>Bacteria</taxon>
        <taxon>Pseudomonadati</taxon>
        <taxon>Bacteroidota</taxon>
        <taxon>Sphingobacteriia</taxon>
        <taxon>Sphingobacteriales</taxon>
        <taxon>Sphingobacteriaceae</taxon>
        <taxon>Mucilaginibacter</taxon>
    </lineage>
</organism>
<accession>A0A1S9P9E0</accession>
<dbReference type="InterPro" id="IPR051085">
    <property type="entry name" value="MB_O-acyltransferase"/>
</dbReference>
<dbReference type="AlphaFoldDB" id="A0A1S9P9E0"/>
<dbReference type="GO" id="GO:0005886">
    <property type="term" value="C:plasma membrane"/>
    <property type="evidence" value="ECO:0007669"/>
    <property type="project" value="UniProtKB-SubCell"/>
</dbReference>
<dbReference type="OrthoDB" id="9805788at2"/>
<feature type="transmembrane region" description="Helical" evidence="8">
    <location>
        <begin position="38"/>
        <end position="62"/>
    </location>
</feature>
<feature type="transmembrane region" description="Helical" evidence="8">
    <location>
        <begin position="421"/>
        <end position="439"/>
    </location>
</feature>
<feature type="transmembrane region" description="Helical" evidence="8">
    <location>
        <begin position="246"/>
        <end position="265"/>
    </location>
</feature>
<reference evidence="9 10" key="1">
    <citation type="submission" date="2016-07" db="EMBL/GenBank/DDBJ databases">
        <title>Genomic analysis of zinc-resistant bacterium Mucilaginibacter pedocola TBZ30.</title>
        <authorList>
            <person name="Huang J."/>
            <person name="Tang J."/>
        </authorList>
    </citation>
    <scope>NUCLEOTIDE SEQUENCE [LARGE SCALE GENOMIC DNA]</scope>
    <source>
        <strain evidence="9 10">TBZ30</strain>
    </source>
</reference>
<comment type="subcellular location">
    <subcellularLocation>
        <location evidence="1">Cell membrane</location>
        <topology evidence="1">Multi-pass membrane protein</topology>
    </subcellularLocation>
</comment>
<evidence type="ECO:0000256" key="2">
    <source>
        <dbReference type="ARBA" id="ARBA00010323"/>
    </source>
</evidence>
<feature type="transmembrane region" description="Helical" evidence="8">
    <location>
        <begin position="7"/>
        <end position="26"/>
    </location>
</feature>
<evidence type="ECO:0000256" key="4">
    <source>
        <dbReference type="ARBA" id="ARBA00022692"/>
    </source>
</evidence>
<dbReference type="InterPro" id="IPR004299">
    <property type="entry name" value="MBOAT_fam"/>
</dbReference>
<dbReference type="GO" id="GO:0042121">
    <property type="term" value="P:alginic acid biosynthetic process"/>
    <property type="evidence" value="ECO:0007669"/>
    <property type="project" value="InterPro"/>
</dbReference>
<dbReference type="PIRSF" id="PIRSF016636">
    <property type="entry name" value="AlgI_DltB"/>
    <property type="match status" value="1"/>
</dbReference>